<comment type="caution">
    <text evidence="2">The sequence shown here is derived from an EMBL/GenBank/DDBJ whole genome shotgun (WGS) entry which is preliminary data.</text>
</comment>
<keyword evidence="3" id="KW-1185">Reference proteome</keyword>
<organism evidence="2 3">
    <name type="scientific">Sphingomonas changbaiensis NBRC 104936</name>
    <dbReference type="NCBI Taxonomy" id="1219043"/>
    <lineage>
        <taxon>Bacteria</taxon>
        <taxon>Pseudomonadati</taxon>
        <taxon>Pseudomonadota</taxon>
        <taxon>Alphaproteobacteria</taxon>
        <taxon>Sphingomonadales</taxon>
        <taxon>Sphingomonadaceae</taxon>
        <taxon>Sphingomonas</taxon>
    </lineage>
</organism>
<name>A0A0E9MNP8_9SPHN</name>
<evidence type="ECO:0000313" key="2">
    <source>
        <dbReference type="EMBL" id="GAO39046.1"/>
    </source>
</evidence>
<proteinExistence type="predicted"/>
<accession>A0A0E9MNP8</accession>
<dbReference type="InterPro" id="IPR028098">
    <property type="entry name" value="Glyco_trans_4-like_N"/>
</dbReference>
<dbReference type="SUPFAM" id="SSF53756">
    <property type="entry name" value="UDP-Glycosyltransferase/glycogen phosphorylase"/>
    <property type="match status" value="1"/>
</dbReference>
<protein>
    <recommendedName>
        <fullName evidence="1">Glycosyltransferase subfamily 4-like N-terminal domain-containing protein</fullName>
    </recommendedName>
</protein>
<dbReference type="EMBL" id="BBWU01000025">
    <property type="protein sequence ID" value="GAO39046.1"/>
    <property type="molecule type" value="Genomic_DNA"/>
</dbReference>
<feature type="domain" description="Glycosyltransferase subfamily 4-like N-terminal" evidence="1">
    <location>
        <begin position="26"/>
        <end position="193"/>
    </location>
</feature>
<gene>
    <name evidence="2" type="ORF">SCH01S_25_00260</name>
</gene>
<evidence type="ECO:0000259" key="1">
    <source>
        <dbReference type="Pfam" id="PF13579"/>
    </source>
</evidence>
<dbReference type="InterPro" id="IPR050194">
    <property type="entry name" value="Glycosyltransferase_grp1"/>
</dbReference>
<evidence type="ECO:0000313" key="3">
    <source>
        <dbReference type="Proteomes" id="UP000033202"/>
    </source>
</evidence>
<dbReference type="Pfam" id="PF13579">
    <property type="entry name" value="Glyco_trans_4_4"/>
    <property type="match status" value="1"/>
</dbReference>
<dbReference type="Gene3D" id="3.40.50.2000">
    <property type="entry name" value="Glycogen Phosphorylase B"/>
    <property type="match status" value="2"/>
</dbReference>
<sequence length="415" mass="46159">MHAPTTIWLVTIGEPLPIENGSRALRTRLLARELAQRGHRVVWWTSRFDHFAKRHHEEPADFVDTGEGYTLGFLDGVGYRRNLSFARQLNHWQIARDFERKARTQDRPAAIVCSFPPIELSAAVARFADRIGAPLIVDVRDLWPDELRSRIPSMLAPAAAPAIAMMERSVSRSFASARSLVGVSRQYLIWAAAKAGRPNDDRDQEIPLGYPDHPGSAAMRAGRFADGEKSEVTFLFSGSFNNSVDLPTFIRAFRSVDRPELRAIICGDGEYSESWRALAAGDRRIEFAGWVDAATIREKAALADVGLVCYKAGSHVALPNKLFEYMSFGLPVLNSIPGEASELVQTADIGWNYAAEDGNQLRSVLADAAADQRLRRQKALNSGRLFENSYSSEMVYRSYADHIDLILKNCLNGAH</sequence>
<dbReference type="GO" id="GO:0016758">
    <property type="term" value="F:hexosyltransferase activity"/>
    <property type="evidence" value="ECO:0007669"/>
    <property type="project" value="TreeGrafter"/>
</dbReference>
<dbReference type="AlphaFoldDB" id="A0A0E9MNP8"/>
<reference evidence="2 3" key="1">
    <citation type="submission" date="2015-04" db="EMBL/GenBank/DDBJ databases">
        <title>Whole genome shotgun sequence of Sphingomonas changbaiensis NBRC 104936.</title>
        <authorList>
            <person name="Katano-Makiyama Y."/>
            <person name="Hosoyama A."/>
            <person name="Hashimoto M."/>
            <person name="Noguchi M."/>
            <person name="Tsuchikane K."/>
            <person name="Ohji S."/>
            <person name="Yamazoe A."/>
            <person name="Ichikawa N."/>
            <person name="Kimura A."/>
            <person name="Fujita N."/>
        </authorList>
    </citation>
    <scope>NUCLEOTIDE SEQUENCE [LARGE SCALE GENOMIC DNA]</scope>
    <source>
        <strain evidence="2 3">NBRC 104936</strain>
    </source>
</reference>
<dbReference type="STRING" id="1219043.SCH01S_25_00260"/>
<dbReference type="PANTHER" id="PTHR45947:SF3">
    <property type="entry name" value="SULFOQUINOVOSYL TRANSFERASE SQD2"/>
    <property type="match status" value="1"/>
</dbReference>
<dbReference type="Pfam" id="PF13692">
    <property type="entry name" value="Glyco_trans_1_4"/>
    <property type="match status" value="1"/>
</dbReference>
<dbReference type="RefSeq" id="WP_046347885.1">
    <property type="nucleotide sequence ID" value="NZ_BBWU01000025.1"/>
</dbReference>
<dbReference type="PANTHER" id="PTHR45947">
    <property type="entry name" value="SULFOQUINOVOSYL TRANSFERASE SQD2"/>
    <property type="match status" value="1"/>
</dbReference>
<dbReference type="Proteomes" id="UP000033202">
    <property type="component" value="Unassembled WGS sequence"/>
</dbReference>